<dbReference type="EMBL" id="CP071091">
    <property type="protein sequence ID" value="QSQ14046.1"/>
    <property type="molecule type" value="Genomic_DNA"/>
</dbReference>
<evidence type="ECO:0000313" key="1">
    <source>
        <dbReference type="EMBL" id="QSQ14046.1"/>
    </source>
</evidence>
<gene>
    <name evidence="1" type="ORF">JY572_37990</name>
</gene>
<proteinExistence type="predicted"/>
<evidence type="ECO:0008006" key="3">
    <source>
        <dbReference type="Google" id="ProtNLM"/>
    </source>
</evidence>
<organism evidence="1 2">
    <name type="scientific">Myxococcus landrumensis</name>
    <dbReference type="NCBI Taxonomy" id="2813577"/>
    <lineage>
        <taxon>Bacteria</taxon>
        <taxon>Pseudomonadati</taxon>
        <taxon>Myxococcota</taxon>
        <taxon>Myxococcia</taxon>
        <taxon>Myxococcales</taxon>
        <taxon>Cystobacterineae</taxon>
        <taxon>Myxococcaceae</taxon>
        <taxon>Myxococcus</taxon>
    </lineage>
</organism>
<accession>A0ABX7N6F0</accession>
<dbReference type="RefSeq" id="WP_206715840.1">
    <property type="nucleotide sequence ID" value="NZ_CP071091.1"/>
</dbReference>
<protein>
    <recommendedName>
        <fullName evidence="3">Virion structural protein</fullName>
    </recommendedName>
</protein>
<dbReference type="Proteomes" id="UP000663090">
    <property type="component" value="Chromosome"/>
</dbReference>
<reference evidence="1 2" key="1">
    <citation type="submission" date="2021-02" db="EMBL/GenBank/DDBJ databases">
        <title>De Novo genome assembly of isolated myxobacteria.</title>
        <authorList>
            <person name="Stevens D.C."/>
        </authorList>
    </citation>
    <scope>NUCLEOTIDE SEQUENCE [LARGE SCALE GENOMIC DNA]</scope>
    <source>
        <strain evidence="1 2">SCHIC003</strain>
    </source>
</reference>
<evidence type="ECO:0000313" key="2">
    <source>
        <dbReference type="Proteomes" id="UP000663090"/>
    </source>
</evidence>
<keyword evidence="2" id="KW-1185">Reference proteome</keyword>
<name>A0ABX7N6F0_9BACT</name>
<sequence length="504" mass="53603">MPLTDATRLYNLIASEYGLRVRLGWREWVTGLTGLVDNEVRSELPFTGAQANGAGDRLFVTTSTGIWDASASTVTPTQVVTFPTQTGQAGYGVSTVFVAAGGHYLLYTDEENGLYRYEESSATWTKVTMGGATGQIAGVDPANFVHVAVFKGRAWFTQRNTARAWYLPAGAIAGTATLFEVAQRFKAGGPLVGLWNWTYDGGAGVDDALVGVSGGGDVVIYKGTDPASATTFGLHGVWSLGGPPPAGRRIATDTGGDLLLLSPLGILPLSRLVAGEVDKDTYVTAKVANRFSFLMASRATLPGWSLRIHPEDNALVVTYPTYTGQPTEQLVMALAGRSWSRYRDLPMFSTEVWGGKFYFGTTDGRVLINDGYVDGVTLADPNTYMPVQWSALTAFHLRDGRTKQVQLLRPVMLSDSAAPALEVQALYDFNMTELPPVSASGADGSVWDGGIWDQAVWAGEYSALQQAAGASGIGFAVAVGIRGTATARTIWVGTDVTYTTGGVL</sequence>